<evidence type="ECO:0000256" key="1">
    <source>
        <dbReference type="ARBA" id="ARBA00022679"/>
    </source>
</evidence>
<dbReference type="GO" id="GO:0016746">
    <property type="term" value="F:acyltransferase activity"/>
    <property type="evidence" value="ECO:0007669"/>
    <property type="project" value="UniProtKB-KW"/>
</dbReference>
<sequence length="167" mass="19254">MNENELTIVDYSPELAHYFYTINKEWIDDMFVLESIDEQVLSNPQMYVIDAGGYIWFVKHARLGIVGACALVNKGKGWFELTKMGVSSDVRGLKIGEKLLHHVLEFCQMPHIHEVFLLTNKKCEAAIHLYEKLGFEHSKLIMQKYGKSYERCDVAMYFNKQIGQGEG</sequence>
<organism evidence="3 4">
    <name type="scientific">Glaciecola petra</name>
    <dbReference type="NCBI Taxonomy" id="3075602"/>
    <lineage>
        <taxon>Bacteria</taxon>
        <taxon>Pseudomonadati</taxon>
        <taxon>Pseudomonadota</taxon>
        <taxon>Gammaproteobacteria</taxon>
        <taxon>Alteromonadales</taxon>
        <taxon>Alteromonadaceae</taxon>
        <taxon>Glaciecola</taxon>
    </lineage>
</organism>
<keyword evidence="3" id="KW-0012">Acyltransferase</keyword>
<dbReference type="Proteomes" id="UP001253545">
    <property type="component" value="Unassembled WGS sequence"/>
</dbReference>
<gene>
    <name evidence="3" type="ORF">RM552_14780</name>
</gene>
<dbReference type="InterPro" id="IPR050769">
    <property type="entry name" value="NAT_camello-type"/>
</dbReference>
<dbReference type="PROSITE" id="PS51186">
    <property type="entry name" value="GNAT"/>
    <property type="match status" value="1"/>
</dbReference>
<dbReference type="InterPro" id="IPR016181">
    <property type="entry name" value="Acyl_CoA_acyltransferase"/>
</dbReference>
<evidence type="ECO:0000259" key="2">
    <source>
        <dbReference type="PROSITE" id="PS51186"/>
    </source>
</evidence>
<keyword evidence="4" id="KW-1185">Reference proteome</keyword>
<name>A0ABU2ZU03_9ALTE</name>
<dbReference type="SUPFAM" id="SSF55729">
    <property type="entry name" value="Acyl-CoA N-acyltransferases (Nat)"/>
    <property type="match status" value="1"/>
</dbReference>
<dbReference type="PANTHER" id="PTHR13947:SF37">
    <property type="entry name" value="LD18367P"/>
    <property type="match status" value="1"/>
</dbReference>
<evidence type="ECO:0000313" key="3">
    <source>
        <dbReference type="EMBL" id="MDT0596116.1"/>
    </source>
</evidence>
<dbReference type="PANTHER" id="PTHR13947">
    <property type="entry name" value="GNAT FAMILY N-ACETYLTRANSFERASE"/>
    <property type="match status" value="1"/>
</dbReference>
<feature type="domain" description="N-acetyltransferase" evidence="2">
    <location>
        <begin position="6"/>
        <end position="161"/>
    </location>
</feature>
<reference evidence="3 4" key="1">
    <citation type="submission" date="2023-09" db="EMBL/GenBank/DDBJ databases">
        <authorList>
            <person name="Rey-Velasco X."/>
        </authorList>
    </citation>
    <scope>NUCLEOTIDE SEQUENCE [LARGE SCALE GENOMIC DNA]</scope>
    <source>
        <strain evidence="3 4">P117</strain>
    </source>
</reference>
<dbReference type="EMBL" id="JAVRHX010000005">
    <property type="protein sequence ID" value="MDT0596116.1"/>
    <property type="molecule type" value="Genomic_DNA"/>
</dbReference>
<comment type="caution">
    <text evidence="3">The sequence shown here is derived from an EMBL/GenBank/DDBJ whole genome shotgun (WGS) entry which is preliminary data.</text>
</comment>
<dbReference type="EC" id="2.3.1.-" evidence="3"/>
<accession>A0ABU2ZU03</accession>
<dbReference type="Gene3D" id="3.40.630.30">
    <property type="match status" value="1"/>
</dbReference>
<dbReference type="RefSeq" id="WP_311369642.1">
    <property type="nucleotide sequence ID" value="NZ_JAVRHX010000005.1"/>
</dbReference>
<proteinExistence type="predicted"/>
<dbReference type="CDD" id="cd04301">
    <property type="entry name" value="NAT_SF"/>
    <property type="match status" value="1"/>
</dbReference>
<protein>
    <submittedName>
        <fullName evidence="3">GNAT family N-acetyltransferase</fullName>
        <ecNumber evidence="3">2.3.1.-</ecNumber>
    </submittedName>
</protein>
<dbReference type="Pfam" id="PF13508">
    <property type="entry name" value="Acetyltransf_7"/>
    <property type="match status" value="1"/>
</dbReference>
<keyword evidence="1 3" id="KW-0808">Transferase</keyword>
<evidence type="ECO:0000313" key="4">
    <source>
        <dbReference type="Proteomes" id="UP001253545"/>
    </source>
</evidence>
<dbReference type="InterPro" id="IPR000182">
    <property type="entry name" value="GNAT_dom"/>
</dbReference>